<name>A0AAW0C0F8_9AGAR</name>
<comment type="caution">
    <text evidence="1">The sequence shown here is derived from an EMBL/GenBank/DDBJ whole genome shotgun (WGS) entry which is preliminary data.</text>
</comment>
<gene>
    <name evidence="1" type="ORF">VNI00_012998</name>
</gene>
<accession>A0AAW0C0F8</accession>
<keyword evidence="2" id="KW-1185">Reference proteome</keyword>
<reference evidence="1 2" key="1">
    <citation type="submission" date="2024-01" db="EMBL/GenBank/DDBJ databases">
        <title>A draft genome for a cacao thread blight-causing isolate of Paramarasmius palmivorus.</title>
        <authorList>
            <person name="Baruah I.K."/>
            <person name="Bukari Y."/>
            <person name="Amoako-Attah I."/>
            <person name="Meinhardt L.W."/>
            <person name="Bailey B.A."/>
            <person name="Cohen S.P."/>
        </authorList>
    </citation>
    <scope>NUCLEOTIDE SEQUENCE [LARGE SCALE GENOMIC DNA]</scope>
    <source>
        <strain evidence="1 2">GH-12</strain>
    </source>
</reference>
<protein>
    <submittedName>
        <fullName evidence="1">Uncharacterized protein</fullName>
    </submittedName>
</protein>
<dbReference type="EMBL" id="JAYKXP010000064">
    <property type="protein sequence ID" value="KAK7032440.1"/>
    <property type="molecule type" value="Genomic_DNA"/>
</dbReference>
<evidence type="ECO:0000313" key="2">
    <source>
        <dbReference type="Proteomes" id="UP001383192"/>
    </source>
</evidence>
<evidence type="ECO:0000313" key="1">
    <source>
        <dbReference type="EMBL" id="KAK7032440.1"/>
    </source>
</evidence>
<organism evidence="1 2">
    <name type="scientific">Paramarasmius palmivorus</name>
    <dbReference type="NCBI Taxonomy" id="297713"/>
    <lineage>
        <taxon>Eukaryota</taxon>
        <taxon>Fungi</taxon>
        <taxon>Dikarya</taxon>
        <taxon>Basidiomycota</taxon>
        <taxon>Agaricomycotina</taxon>
        <taxon>Agaricomycetes</taxon>
        <taxon>Agaricomycetidae</taxon>
        <taxon>Agaricales</taxon>
        <taxon>Marasmiineae</taxon>
        <taxon>Marasmiaceae</taxon>
        <taxon>Paramarasmius</taxon>
    </lineage>
</organism>
<dbReference type="Proteomes" id="UP001383192">
    <property type="component" value="Unassembled WGS sequence"/>
</dbReference>
<dbReference type="AlphaFoldDB" id="A0AAW0C0F8"/>
<sequence>MASLYVFSYNDTDTIDNAAQFMLWYFNSVRKEEIKDPLRWLSDCRHLLNDNSELYMILKNAHATQDFTQLDQSDLLHRCRVRWSSQFEQVRNILAGLGTAGTMPLLLNAKPWLAYGFWEPPPPEPDFGYPESREEWKRNPAFIEHIKALEIPMTQVNPTPKLPDLALHDLGRFHENPVLMDRLTSIFNDTSNTSEDSWTTSLPQENYSSALESNIKLAHRRFSEVLLSRLLTLQEFMRNIGSGQEFRRSWLEMQIHQPNERPLERLCAAVQSAGADDRVINDAIGKSLEEIFSQLDLPEGERFYVVLDQAEAASQTWYESAHLGAFRDEKGKDYPILKEILRCWQAHMKSFPVSFVVSGREIPKEYFTSEEWSNYRWTSDTGCFNGGEEQRQYIARYLPPSMTGPAKEDFLDRACKLLPGRFRITARFVAFLLSDIFRPSCDDLLDWYVYTPWQLRSDDPMLHDFDAGDVSYEPKILATINRSLVHALCFGEGINIPSCENSRVVLNGYGRFVDASMSTIAIGEIPIISRAAYKFCNSERCNAYFDNAQLEEHRSLTDIDYFVQRVLPSARNGSQKDHLTTCHIIACLAALFEHGHRMYDVFSFPALTPSWAGQYGKLALRQRAPDDTLRISPFQFTKRTYRKLVTRPSNLCDLAAWIEGRGENTPFCLHSTESGDIIITCIQMQGGGLFWAFIKVVTQFNGEEMPTSDLAQCYESMDPALLFSDCKIDDPDIPSLLKNLLQKCPQIGPYNVLRVVVPFNAKIDINHPEFSRKKGSVALLGTDLLQSYVCAKELNGETMAHNVIFALTGQRESLEPYSEQKLVLSCSDRWWVGWKEGPKAPQPSPPSKAATSRHEKLTAMVATKRKRHSALPGHVEVLDDVGATEDDLARLPFKRLRFRLIRG</sequence>
<proteinExistence type="predicted"/>